<reference evidence="10" key="1">
    <citation type="journal article" date="2013" name="Genome Announc.">
        <title>Draft genome sequence of the ascomycete Phaeoacremonium aleophilum strain UCR-PA7, a causal agent of the esca disease complex in grapevines.</title>
        <authorList>
            <person name="Blanco-Ulate B."/>
            <person name="Rolshausen P."/>
            <person name="Cantu D."/>
        </authorList>
    </citation>
    <scope>NUCLEOTIDE SEQUENCE [LARGE SCALE GENOMIC DNA]</scope>
    <source>
        <strain evidence="10">UCR-PA7</strain>
    </source>
</reference>
<name>R8BCQ0_PHAM7</name>
<dbReference type="InterPro" id="IPR036259">
    <property type="entry name" value="MFS_trans_sf"/>
</dbReference>
<keyword evidence="4 7" id="KW-1133">Transmembrane helix</keyword>
<comment type="subcellular location">
    <subcellularLocation>
        <location evidence="1">Membrane</location>
        <topology evidence="1">Multi-pass membrane protein</topology>
    </subcellularLocation>
</comment>
<feature type="transmembrane region" description="Helical" evidence="7">
    <location>
        <begin position="226"/>
        <end position="248"/>
    </location>
</feature>
<dbReference type="InterPro" id="IPR020846">
    <property type="entry name" value="MFS_dom"/>
</dbReference>
<feature type="transmembrane region" description="Helical" evidence="7">
    <location>
        <begin position="162"/>
        <end position="180"/>
    </location>
</feature>
<dbReference type="FunFam" id="1.20.1250.20:FF:000013">
    <property type="entry name" value="MFS general substrate transporter"/>
    <property type="match status" value="1"/>
</dbReference>
<sequence>MAQMPDEKITVSADANVQGRDSETGQVQKIPVGLSAEDLEHALALQRYVPGTAAEKRLVRKLDFILLPVLWLMYVLAYLDRGNIANANAAGLSEDLGLSDNQYSLFISTFFVGYFIFEVPSNLMMARFPPSIYLSSIVLVWGAVVAGMSASKNASSFLAGRFFLGCIEAGLFPGALYLLTCWYKKDEVGKRFCIFYTSGAIAPALGGIMAGAVIGGLDGARGWEGWRWLLLIEGVITVACALCLYFLLVDYPLTTKRFSPEERQLAYIRILHDRKTNVSQDTGKLTGWQAVKAVVADVRTWFFLVLYVLDSSSTTISYFIPTILKQMGYTSVTAQWMTVPIWSVAAVFMLFFSWTSDKTQDRRWHNTGLLSVPFIACIICMTVQGGVVRYVMMCFFVAGLYTAVPLILNWASETLALPDKKRSVALAWINSVGNLSIIYGSYLWPSKDSPKYTKGFASVAAFTGVGVILAALIPILFSFKFIVPDQPRTKAERDLLAREAELTVELTAESPEQSQV</sequence>
<organism evidence="9 10">
    <name type="scientific">Phaeoacremonium minimum (strain UCR-PA7)</name>
    <name type="common">Esca disease fungus</name>
    <name type="synonym">Togninia minima</name>
    <dbReference type="NCBI Taxonomy" id="1286976"/>
    <lineage>
        <taxon>Eukaryota</taxon>
        <taxon>Fungi</taxon>
        <taxon>Dikarya</taxon>
        <taxon>Ascomycota</taxon>
        <taxon>Pezizomycotina</taxon>
        <taxon>Sordariomycetes</taxon>
        <taxon>Sordariomycetidae</taxon>
        <taxon>Togniniales</taxon>
        <taxon>Togniniaceae</taxon>
        <taxon>Phaeoacremonium</taxon>
    </lineage>
</organism>
<keyword evidence="5 7" id="KW-0472">Membrane</keyword>
<dbReference type="Gene3D" id="1.20.1250.20">
    <property type="entry name" value="MFS general substrate transporter like domains"/>
    <property type="match status" value="2"/>
</dbReference>
<dbReference type="OrthoDB" id="2985014at2759"/>
<dbReference type="PANTHER" id="PTHR43791:SF38">
    <property type="entry name" value="MAJOR FACILITATOR SUPERFAMILY (MFS) PROFILE DOMAIN-CONTAINING PROTEIN"/>
    <property type="match status" value="1"/>
</dbReference>
<evidence type="ECO:0000259" key="8">
    <source>
        <dbReference type="PROSITE" id="PS50850"/>
    </source>
</evidence>
<feature type="transmembrane region" description="Helical" evidence="7">
    <location>
        <begin position="423"/>
        <end position="444"/>
    </location>
</feature>
<proteinExistence type="predicted"/>
<evidence type="ECO:0000256" key="4">
    <source>
        <dbReference type="ARBA" id="ARBA00022989"/>
    </source>
</evidence>
<dbReference type="KEGG" id="tmn:UCRPA7_7429"/>
<dbReference type="AlphaFoldDB" id="R8BCQ0"/>
<feature type="transmembrane region" description="Helical" evidence="7">
    <location>
        <begin position="364"/>
        <end position="384"/>
    </location>
</feature>
<protein>
    <submittedName>
        <fullName evidence="9">Putative major facilitator superfamily transporter protein</fullName>
    </submittedName>
</protein>
<feature type="transmembrane region" description="Helical" evidence="7">
    <location>
        <begin position="192"/>
        <end position="214"/>
    </location>
</feature>
<dbReference type="EMBL" id="KB933291">
    <property type="protein sequence ID" value="EON97071.1"/>
    <property type="molecule type" value="Genomic_DNA"/>
</dbReference>
<gene>
    <name evidence="9" type="ORF">UCRPA7_7429</name>
</gene>
<dbReference type="SUPFAM" id="SSF103473">
    <property type="entry name" value="MFS general substrate transporter"/>
    <property type="match status" value="1"/>
</dbReference>
<dbReference type="FunFam" id="1.20.1250.20:FF:000057">
    <property type="entry name" value="MFS general substrate transporter"/>
    <property type="match status" value="1"/>
</dbReference>
<dbReference type="GO" id="GO:0016020">
    <property type="term" value="C:membrane"/>
    <property type="evidence" value="ECO:0007669"/>
    <property type="project" value="UniProtKB-SubCell"/>
</dbReference>
<feature type="transmembrane region" description="Helical" evidence="7">
    <location>
        <begin position="103"/>
        <end position="120"/>
    </location>
</feature>
<evidence type="ECO:0000256" key="6">
    <source>
        <dbReference type="SAM" id="MobiDB-lite"/>
    </source>
</evidence>
<feature type="domain" description="Major facilitator superfamily (MFS) profile" evidence="8">
    <location>
        <begin position="66"/>
        <end position="488"/>
    </location>
</feature>
<evidence type="ECO:0000256" key="3">
    <source>
        <dbReference type="ARBA" id="ARBA00022692"/>
    </source>
</evidence>
<dbReference type="Pfam" id="PF07690">
    <property type="entry name" value="MFS_1"/>
    <property type="match status" value="1"/>
</dbReference>
<dbReference type="PROSITE" id="PS50850">
    <property type="entry name" value="MFS"/>
    <property type="match status" value="1"/>
</dbReference>
<keyword evidence="10" id="KW-1185">Reference proteome</keyword>
<dbReference type="RefSeq" id="XP_007918152.1">
    <property type="nucleotide sequence ID" value="XM_007919961.1"/>
</dbReference>
<evidence type="ECO:0000313" key="9">
    <source>
        <dbReference type="EMBL" id="EON97071.1"/>
    </source>
</evidence>
<feature type="transmembrane region" description="Helical" evidence="7">
    <location>
        <begin position="301"/>
        <end position="320"/>
    </location>
</feature>
<dbReference type="Proteomes" id="UP000014074">
    <property type="component" value="Unassembled WGS sequence"/>
</dbReference>
<feature type="transmembrane region" description="Helical" evidence="7">
    <location>
        <begin position="332"/>
        <end position="352"/>
    </location>
</feature>
<keyword evidence="3 7" id="KW-0812">Transmembrane</keyword>
<feature type="transmembrane region" description="Helical" evidence="7">
    <location>
        <begin position="132"/>
        <end position="150"/>
    </location>
</feature>
<dbReference type="GeneID" id="19328188"/>
<evidence type="ECO:0000313" key="10">
    <source>
        <dbReference type="Proteomes" id="UP000014074"/>
    </source>
</evidence>
<keyword evidence="2" id="KW-0813">Transport</keyword>
<dbReference type="eggNOG" id="KOG2533">
    <property type="taxonomic scope" value="Eukaryota"/>
</dbReference>
<feature type="transmembrane region" description="Helical" evidence="7">
    <location>
        <begin position="456"/>
        <end position="483"/>
    </location>
</feature>
<feature type="transmembrane region" description="Helical" evidence="7">
    <location>
        <begin position="390"/>
        <end position="411"/>
    </location>
</feature>
<evidence type="ECO:0000256" key="1">
    <source>
        <dbReference type="ARBA" id="ARBA00004141"/>
    </source>
</evidence>
<accession>R8BCQ0</accession>
<feature type="region of interest" description="Disordered" evidence="6">
    <location>
        <begin position="1"/>
        <end position="24"/>
    </location>
</feature>
<dbReference type="PANTHER" id="PTHR43791">
    <property type="entry name" value="PERMEASE-RELATED"/>
    <property type="match status" value="1"/>
</dbReference>
<evidence type="ECO:0000256" key="7">
    <source>
        <dbReference type="SAM" id="Phobius"/>
    </source>
</evidence>
<dbReference type="GO" id="GO:0022857">
    <property type="term" value="F:transmembrane transporter activity"/>
    <property type="evidence" value="ECO:0007669"/>
    <property type="project" value="InterPro"/>
</dbReference>
<dbReference type="InterPro" id="IPR011701">
    <property type="entry name" value="MFS"/>
</dbReference>
<feature type="transmembrane region" description="Helical" evidence="7">
    <location>
        <begin position="62"/>
        <end position="79"/>
    </location>
</feature>
<evidence type="ECO:0000256" key="5">
    <source>
        <dbReference type="ARBA" id="ARBA00023136"/>
    </source>
</evidence>
<evidence type="ECO:0000256" key="2">
    <source>
        <dbReference type="ARBA" id="ARBA00022448"/>
    </source>
</evidence>
<dbReference type="HOGENOM" id="CLU_001265_0_6_1"/>